<evidence type="ECO:0000256" key="6">
    <source>
        <dbReference type="ARBA" id="ARBA00023014"/>
    </source>
</evidence>
<dbReference type="Pfam" id="PF13370">
    <property type="entry name" value="Fer4_13"/>
    <property type="match status" value="1"/>
</dbReference>
<dbReference type="Gene3D" id="3.30.70.20">
    <property type="match status" value="1"/>
</dbReference>
<keyword evidence="3 8" id="KW-0479">Metal-binding</keyword>
<reference evidence="9 10" key="1">
    <citation type="submission" date="2018-03" db="EMBL/GenBank/DDBJ databases">
        <title>Genomic Encyclopedia of Archaeal and Bacterial Type Strains, Phase II (KMG-II): from individual species to whole genera.</title>
        <authorList>
            <person name="Goeker M."/>
        </authorList>
    </citation>
    <scope>NUCLEOTIDE SEQUENCE [LARGE SCALE GENOMIC DNA]</scope>
    <source>
        <strain evidence="9 10">DSM 44720</strain>
    </source>
</reference>
<dbReference type="RefSeq" id="WP_106189549.1">
    <property type="nucleotide sequence ID" value="NZ_PVTF01000007.1"/>
</dbReference>
<dbReference type="GO" id="GO:0051538">
    <property type="term" value="F:3 iron, 4 sulfur cluster binding"/>
    <property type="evidence" value="ECO:0007669"/>
    <property type="project" value="UniProtKB-KW"/>
</dbReference>
<comment type="function">
    <text evidence="8">Ferredoxins are iron-sulfur proteins that transfer electrons in a wide variety of metabolic reactions.</text>
</comment>
<dbReference type="Proteomes" id="UP000239494">
    <property type="component" value="Unassembled WGS sequence"/>
</dbReference>
<comment type="caution">
    <text evidence="9">The sequence shown here is derived from an EMBL/GenBank/DDBJ whole genome shotgun (WGS) entry which is preliminary data.</text>
</comment>
<dbReference type="GO" id="GO:0005506">
    <property type="term" value="F:iron ion binding"/>
    <property type="evidence" value="ECO:0007669"/>
    <property type="project" value="UniProtKB-UniRule"/>
</dbReference>
<evidence type="ECO:0000313" key="9">
    <source>
        <dbReference type="EMBL" id="PRY39626.1"/>
    </source>
</evidence>
<keyword evidence="10" id="KW-1185">Reference proteome</keyword>
<keyword evidence="5 8" id="KW-0408">Iron</keyword>
<evidence type="ECO:0000256" key="1">
    <source>
        <dbReference type="ARBA" id="ARBA00001927"/>
    </source>
</evidence>
<dbReference type="PANTHER" id="PTHR36923:SF3">
    <property type="entry name" value="FERREDOXIN"/>
    <property type="match status" value="1"/>
</dbReference>
<evidence type="ECO:0000256" key="3">
    <source>
        <dbReference type="ARBA" id="ARBA00022723"/>
    </source>
</evidence>
<keyword evidence="6 8" id="KW-0411">Iron-sulfur</keyword>
<dbReference type="OrthoDB" id="14703at2"/>
<organism evidence="9 10">
    <name type="scientific">Umezawaea tangerina</name>
    <dbReference type="NCBI Taxonomy" id="84725"/>
    <lineage>
        <taxon>Bacteria</taxon>
        <taxon>Bacillati</taxon>
        <taxon>Actinomycetota</taxon>
        <taxon>Actinomycetes</taxon>
        <taxon>Pseudonocardiales</taxon>
        <taxon>Pseudonocardiaceae</taxon>
        <taxon>Umezawaea</taxon>
    </lineage>
</organism>
<keyword evidence="7" id="KW-0003">3Fe-4S</keyword>
<dbReference type="PRINTS" id="PR00352">
    <property type="entry name" value="3FE4SFRDOXIN"/>
</dbReference>
<dbReference type="GO" id="GO:0009055">
    <property type="term" value="F:electron transfer activity"/>
    <property type="evidence" value="ECO:0007669"/>
    <property type="project" value="UniProtKB-UniRule"/>
</dbReference>
<dbReference type="PANTHER" id="PTHR36923">
    <property type="entry name" value="FERREDOXIN"/>
    <property type="match status" value="1"/>
</dbReference>
<keyword evidence="4 8" id="KW-0249">Electron transport</keyword>
<gene>
    <name evidence="9" type="ORF">CLV43_107211</name>
</gene>
<comment type="cofactor">
    <cofactor evidence="1">
        <name>[3Fe-4S] cluster</name>
        <dbReference type="ChEBI" id="CHEBI:21137"/>
    </cofactor>
</comment>
<dbReference type="SUPFAM" id="SSF54862">
    <property type="entry name" value="4Fe-4S ferredoxins"/>
    <property type="match status" value="1"/>
</dbReference>
<evidence type="ECO:0000256" key="8">
    <source>
        <dbReference type="RuleBase" id="RU368020"/>
    </source>
</evidence>
<dbReference type="InterPro" id="IPR051269">
    <property type="entry name" value="Fe-S_cluster_ET"/>
</dbReference>
<evidence type="ECO:0000256" key="5">
    <source>
        <dbReference type="ARBA" id="ARBA00023004"/>
    </source>
</evidence>
<evidence type="ECO:0000256" key="4">
    <source>
        <dbReference type="ARBA" id="ARBA00022982"/>
    </source>
</evidence>
<keyword evidence="2 8" id="KW-0813">Transport</keyword>
<dbReference type="InterPro" id="IPR001080">
    <property type="entry name" value="3Fe4S_ferredoxin"/>
</dbReference>
<sequence length="64" mass="6629">MRIDVNDGRCVGAGQCVLNAPGLFDQDDQGMVKVLDQHPSGPDAAAVLQAVDMCPSGAIRVTGF</sequence>
<protein>
    <recommendedName>
        <fullName evidence="8">Ferredoxin</fullName>
    </recommendedName>
</protein>
<evidence type="ECO:0000256" key="2">
    <source>
        <dbReference type="ARBA" id="ARBA00022448"/>
    </source>
</evidence>
<proteinExistence type="predicted"/>
<evidence type="ECO:0000256" key="7">
    <source>
        <dbReference type="ARBA" id="ARBA00023291"/>
    </source>
</evidence>
<dbReference type="EMBL" id="PVTF01000007">
    <property type="protein sequence ID" value="PRY39626.1"/>
    <property type="molecule type" value="Genomic_DNA"/>
</dbReference>
<evidence type="ECO:0000313" key="10">
    <source>
        <dbReference type="Proteomes" id="UP000239494"/>
    </source>
</evidence>
<dbReference type="AlphaFoldDB" id="A0A2T0T1T7"/>
<accession>A0A2T0T1T7</accession>
<name>A0A2T0T1T7_9PSEU</name>